<feature type="transmembrane region" description="Helical" evidence="1">
    <location>
        <begin position="305"/>
        <end position="323"/>
    </location>
</feature>
<name>A0ABP7U8D0_9BACT</name>
<proteinExistence type="predicted"/>
<feature type="transmembrane region" description="Helical" evidence="1">
    <location>
        <begin position="132"/>
        <end position="163"/>
    </location>
</feature>
<feature type="transmembrane region" description="Helical" evidence="1">
    <location>
        <begin position="335"/>
        <end position="352"/>
    </location>
</feature>
<feature type="transmembrane region" description="Helical" evidence="1">
    <location>
        <begin position="31"/>
        <end position="53"/>
    </location>
</feature>
<dbReference type="EMBL" id="BAABDK010000017">
    <property type="protein sequence ID" value="GAA4037687.1"/>
    <property type="molecule type" value="Genomic_DNA"/>
</dbReference>
<feature type="transmembrane region" description="Helical" evidence="1">
    <location>
        <begin position="359"/>
        <end position="377"/>
    </location>
</feature>
<organism evidence="2 3">
    <name type="scientific">Hymenobacter glaciei</name>
    <dbReference type="NCBI Taxonomy" id="877209"/>
    <lineage>
        <taxon>Bacteria</taxon>
        <taxon>Pseudomonadati</taxon>
        <taxon>Bacteroidota</taxon>
        <taxon>Cytophagia</taxon>
        <taxon>Cytophagales</taxon>
        <taxon>Hymenobacteraceae</taxon>
        <taxon>Hymenobacter</taxon>
    </lineage>
</organism>
<evidence type="ECO:0000256" key="1">
    <source>
        <dbReference type="SAM" id="Phobius"/>
    </source>
</evidence>
<keyword evidence="3" id="KW-1185">Reference proteome</keyword>
<gene>
    <name evidence="2" type="ORF">GCM10022409_23540</name>
</gene>
<evidence type="ECO:0008006" key="4">
    <source>
        <dbReference type="Google" id="ProtNLM"/>
    </source>
</evidence>
<reference evidence="3" key="1">
    <citation type="journal article" date="2019" name="Int. J. Syst. Evol. Microbiol.">
        <title>The Global Catalogue of Microorganisms (GCM) 10K type strain sequencing project: providing services to taxonomists for standard genome sequencing and annotation.</title>
        <authorList>
            <consortium name="The Broad Institute Genomics Platform"/>
            <consortium name="The Broad Institute Genome Sequencing Center for Infectious Disease"/>
            <person name="Wu L."/>
            <person name="Ma J."/>
        </authorList>
    </citation>
    <scope>NUCLEOTIDE SEQUENCE [LARGE SCALE GENOMIC DNA]</scope>
    <source>
        <strain evidence="3">JCM 17225</strain>
    </source>
</reference>
<feature type="transmembrane region" description="Helical" evidence="1">
    <location>
        <begin position="418"/>
        <end position="440"/>
    </location>
</feature>
<protein>
    <recommendedName>
        <fullName evidence="4">Glycosyltransferase RgtA/B/C/D-like domain-containing protein</fullName>
    </recommendedName>
</protein>
<feature type="transmembrane region" description="Helical" evidence="1">
    <location>
        <begin position="101"/>
        <end position="120"/>
    </location>
</feature>
<dbReference type="Proteomes" id="UP001501469">
    <property type="component" value="Unassembled WGS sequence"/>
</dbReference>
<keyword evidence="1" id="KW-1133">Transmembrane helix</keyword>
<keyword evidence="1" id="KW-0812">Transmembrane</keyword>
<comment type="caution">
    <text evidence="2">The sequence shown here is derived from an EMBL/GenBank/DDBJ whole genome shotgun (WGS) entry which is preliminary data.</text>
</comment>
<feature type="transmembrane region" description="Helical" evidence="1">
    <location>
        <begin position="272"/>
        <end position="293"/>
    </location>
</feature>
<accession>A0ABP7U8D0</accession>
<feature type="transmembrane region" description="Helical" evidence="1">
    <location>
        <begin position="389"/>
        <end position="406"/>
    </location>
</feature>
<sequence length="441" mass="50536">MRPFHFCLNFAVSFSPLIVFARRYPTLAVVALHLLLLAVLTSALYAFGIIRYLPGNDNLMHLDVYWYDKIRQEGYSYSTTTTSSVAFFPLLPYFWRFTRLSMAGMSVLNFSMFLAAFAWLAHQLRLASRLSLLLLSTPVLVFMAIPYTEALFFVFGSCLLLGLHRGRMGWWVIGLFGCGLTRTASIMFVPVLLFMVLLWAAQPGQARRALRWGGAGLLAISAAVSIVAYMQWKQVGDPLAFTKVQKFWNNHLRWPEYPFVTPAGIDMLWLDALALCLGCGALGVCGWLAWRWLKQRRLPMPQIPPMVLFAVGYYALLVVYIISHQGGSIWNLSRYLLASPFFVVLVWYLNTLPAWPGRYYAYLLLPVLAVWQLFGAFTLEFDNFTGGQAVWYFGLLSTYLFAYLMLRQLPWRREIIMLLYVFNLVMQLHLMDSLLQGYVIQ</sequence>
<evidence type="ECO:0000313" key="2">
    <source>
        <dbReference type="EMBL" id="GAA4037687.1"/>
    </source>
</evidence>
<keyword evidence="1" id="KW-0472">Membrane</keyword>
<evidence type="ECO:0000313" key="3">
    <source>
        <dbReference type="Proteomes" id="UP001501469"/>
    </source>
</evidence>
<feature type="transmembrane region" description="Helical" evidence="1">
    <location>
        <begin position="169"/>
        <end position="200"/>
    </location>
</feature>
<feature type="transmembrane region" description="Helical" evidence="1">
    <location>
        <begin position="212"/>
        <end position="232"/>
    </location>
</feature>